<proteinExistence type="predicted"/>
<sequence length="235" mass="26564">MKSIIKNIAEFICIIIGLSSCENINDVHEEYLKWGEEIYTGVVDSLEAYPGNERIKFTWMINADPRITKTVIYWNDGGDSAVVEVNRTQPGVMRMETNLNLPENSYIFKFVTKDDEGHKSLNVEKTADIYGSKYVSTLRNREIRTVVAQEGNSVKLTWSSIESETLLYTMIIYTDNTDPSNPKMVEEKVENDTSETVLSNLKAGDEFTVVSVYQPFGSLDTFEASATVYHVPIAE</sequence>
<comment type="caution">
    <text evidence="1">The sequence shown here is derived from an EMBL/GenBank/DDBJ whole genome shotgun (WGS) entry which is preliminary data.</text>
</comment>
<evidence type="ECO:0000313" key="1">
    <source>
        <dbReference type="EMBL" id="KMM33213.1"/>
    </source>
</evidence>
<name>A0A0J6CJ58_9BACT</name>
<organism evidence="1 2">
    <name type="scientific">Parabacteroides goldsteinii</name>
    <dbReference type="NCBI Taxonomy" id="328812"/>
    <lineage>
        <taxon>Bacteria</taxon>
        <taxon>Pseudomonadati</taxon>
        <taxon>Bacteroidota</taxon>
        <taxon>Bacteroidia</taxon>
        <taxon>Bacteroidales</taxon>
        <taxon>Tannerellaceae</taxon>
        <taxon>Parabacteroides</taxon>
    </lineage>
</organism>
<dbReference type="AlphaFoldDB" id="A0A0J6CJ58"/>
<reference evidence="1 2" key="1">
    <citation type="submission" date="2015-06" db="EMBL/GenBank/DDBJ databases">
        <title>Draft Genome Sequence of Parabacteroides goldsteinii with Putative Novel Metallo-Beta-Lactamases Isolated from a Blood Culture from a Human Patient.</title>
        <authorList>
            <person name="Krogh T.J."/>
            <person name="Agergaard C.N."/>
            <person name="Moller-Jensen J."/>
            <person name="Justesen U.S."/>
        </authorList>
    </citation>
    <scope>NUCLEOTIDE SEQUENCE [LARGE SCALE GENOMIC DNA]</scope>
    <source>
        <strain evidence="1 2">910340</strain>
    </source>
</reference>
<dbReference type="Proteomes" id="UP000036166">
    <property type="component" value="Unassembled WGS sequence"/>
</dbReference>
<evidence type="ECO:0008006" key="3">
    <source>
        <dbReference type="Google" id="ProtNLM"/>
    </source>
</evidence>
<dbReference type="EMBL" id="LFJV01000041">
    <property type="protein sequence ID" value="KMM33213.1"/>
    <property type="molecule type" value="Genomic_DNA"/>
</dbReference>
<dbReference type="Pfam" id="PF16389">
    <property type="entry name" value="DUF4998"/>
    <property type="match status" value="1"/>
</dbReference>
<gene>
    <name evidence="1" type="ORF">ACM15_13325</name>
</gene>
<protein>
    <recommendedName>
        <fullName evidence="3">DUF4998 domain-containing protein</fullName>
    </recommendedName>
</protein>
<evidence type="ECO:0000313" key="2">
    <source>
        <dbReference type="Proteomes" id="UP000036166"/>
    </source>
</evidence>
<dbReference type="InterPro" id="IPR013783">
    <property type="entry name" value="Ig-like_fold"/>
</dbReference>
<accession>A0A0J6CJ58</accession>
<dbReference type="Gene3D" id="2.60.40.10">
    <property type="entry name" value="Immunoglobulins"/>
    <property type="match status" value="1"/>
</dbReference>
<dbReference type="PROSITE" id="PS51257">
    <property type="entry name" value="PROKAR_LIPOPROTEIN"/>
    <property type="match status" value="1"/>
</dbReference>
<dbReference type="PATRIC" id="fig|328812.4.peg.3479"/>
<dbReference type="RefSeq" id="WP_048315782.1">
    <property type="nucleotide sequence ID" value="NZ_LFJV01000041.1"/>
</dbReference>